<evidence type="ECO:0000313" key="3">
    <source>
        <dbReference type="EMBL" id="EIN14850.1"/>
    </source>
</evidence>
<dbReference type="AlphaFoldDB" id="I5D591"/>
<dbReference type="Proteomes" id="UP000003181">
    <property type="component" value="Unassembled WGS sequence"/>
</dbReference>
<name>I5D591_MYCAA</name>
<evidence type="ECO:0000313" key="4">
    <source>
        <dbReference type="Proteomes" id="UP000003181"/>
    </source>
</evidence>
<proteinExistence type="predicted"/>
<dbReference type="STRING" id="1110504.MAGb_4630"/>
<dbReference type="InterPro" id="IPR005046">
    <property type="entry name" value="DUF285"/>
</dbReference>
<evidence type="ECO:0000256" key="2">
    <source>
        <dbReference type="SAM" id="SignalP"/>
    </source>
</evidence>
<accession>I5D591</accession>
<dbReference type="NCBIfam" id="TIGR02167">
    <property type="entry name" value="Liste_lipo_26"/>
    <property type="match status" value="1"/>
</dbReference>
<feature type="region of interest" description="Disordered" evidence="1">
    <location>
        <begin position="36"/>
        <end position="100"/>
    </location>
</feature>
<dbReference type="PATRIC" id="fig|1110504.5.peg.461"/>
<dbReference type="EMBL" id="AJPR01000011">
    <property type="protein sequence ID" value="EIN14850.1"/>
    <property type="molecule type" value="Genomic_DNA"/>
</dbReference>
<dbReference type="OrthoDB" id="395395at2"/>
<gene>
    <name evidence="3" type="ORF">MAGb_4630</name>
</gene>
<dbReference type="InterPro" id="IPR011889">
    <property type="entry name" value="Liste_lipo_26"/>
</dbReference>
<evidence type="ECO:0008006" key="5">
    <source>
        <dbReference type="Google" id="ProtNLM"/>
    </source>
</evidence>
<feature type="compositionally biased region" description="Polar residues" evidence="1">
    <location>
        <begin position="58"/>
        <end position="81"/>
    </location>
</feature>
<dbReference type="RefSeq" id="WP_004024204.1">
    <property type="nucleotide sequence ID" value="NZ_AJPR01000011.1"/>
</dbReference>
<feature type="compositionally biased region" description="Basic and acidic residues" evidence="1">
    <location>
        <begin position="82"/>
        <end position="100"/>
    </location>
</feature>
<evidence type="ECO:0000256" key="1">
    <source>
        <dbReference type="SAM" id="MobiDB-lite"/>
    </source>
</evidence>
<feature type="chain" id="PRO_5003702680" description="Lipoprotein" evidence="2">
    <location>
        <begin position="22"/>
        <end position="484"/>
    </location>
</feature>
<keyword evidence="2" id="KW-0732">Signal</keyword>
<sequence length="484" mass="55337">MKIKKLLLIAPLSTISMSFVAARCAKGESKQTEIINTGANRIETPADENAENNLGELSEQNGNKSPSNSEQNFNKSTTDTTKNSELENSKTPIKKELRDDETYKLNNLKDSLHNDAPLKEPTISPEDAKKYKKAIDDIWKKHKYGFADFHTFDDVLKQLRVYAGNNIAKFLELNDKNNTNNSINKNNPKKVIDLKIGSKKFSLKFGDIKHTVPTVYSYKGEENNQFYVYGTESKDFNIKNSKKIIIKQLGYYKDSNGEYFKIVTVPKNTVEVPAILPLKINSLAEAFKGLEEETVTNLDKWDTTNIVSLLSTFDNAKNFNQSLKDWNTLNVKNMTSVFTEAKKFNSSLENWKTDNVITMEDMFAGAESFNQDISKWNTKNVTDMSKMFWGATAFNSSIGNWDVSNVKSMERMFASAETFNQDIGRWDVQKVESMYGMFGGAKSFDQDISLWKLYEKVYYQDFTNNESVLNHDHLPQKFKTAYKR</sequence>
<feature type="signal peptide" evidence="2">
    <location>
        <begin position="1"/>
        <end position="21"/>
    </location>
</feature>
<comment type="caution">
    <text evidence="3">The sequence shown here is derived from an EMBL/GenBank/DDBJ whole genome shotgun (WGS) entry which is preliminary data.</text>
</comment>
<reference evidence="3 4" key="1">
    <citation type="journal article" date="2012" name="Appl. Environ. Microbiol.">
        <title>Emergence of Atypical Mycoplasma agalactiae Strains Harboring a New Prophage and Associated with an Alpine Wild Ungulate Mortality Episode.</title>
        <authorList>
            <person name="Tardy F."/>
            <person name="Baranowski E."/>
            <person name="Nouvel L.X."/>
            <person name="Mick V."/>
            <person name="Manso-Silvan L."/>
            <person name="Thiaucourt F."/>
            <person name="Thebault P."/>
            <person name="Breton M."/>
            <person name="Sirand-Pugnet P."/>
            <person name="Blanchard A."/>
            <person name="Garnier A."/>
            <person name="Gibert P."/>
            <person name="Game Y."/>
            <person name="Poumarat F."/>
            <person name="Citti C."/>
        </authorList>
    </citation>
    <scope>NUCLEOTIDE SEQUENCE [LARGE SCALE GENOMIC DNA]</scope>
    <source>
        <strain evidence="3 4">14628</strain>
    </source>
</reference>
<protein>
    <recommendedName>
        <fullName evidence="5">Lipoprotein</fullName>
    </recommendedName>
</protein>
<organism evidence="3 4">
    <name type="scientific">Mycoplasmopsis agalactiae 14628</name>
    <dbReference type="NCBI Taxonomy" id="1110504"/>
    <lineage>
        <taxon>Bacteria</taxon>
        <taxon>Bacillati</taxon>
        <taxon>Mycoplasmatota</taxon>
        <taxon>Mycoplasmoidales</taxon>
        <taxon>Metamycoplasmataceae</taxon>
        <taxon>Mycoplasmopsis</taxon>
    </lineage>
</organism>
<dbReference type="Pfam" id="PF03382">
    <property type="entry name" value="DUF285"/>
    <property type="match status" value="1"/>
</dbReference>